<organism evidence="3 4">
    <name type="scientific">Aspergillus bertholletiae</name>
    <dbReference type="NCBI Taxonomy" id="1226010"/>
    <lineage>
        <taxon>Eukaryota</taxon>
        <taxon>Fungi</taxon>
        <taxon>Dikarya</taxon>
        <taxon>Ascomycota</taxon>
        <taxon>Pezizomycotina</taxon>
        <taxon>Eurotiomycetes</taxon>
        <taxon>Eurotiomycetidae</taxon>
        <taxon>Eurotiales</taxon>
        <taxon>Aspergillaceae</taxon>
        <taxon>Aspergillus</taxon>
        <taxon>Aspergillus subgen. Circumdati</taxon>
    </lineage>
</organism>
<keyword evidence="1" id="KW-0175">Coiled coil</keyword>
<dbReference type="AlphaFoldDB" id="A0A5N7BHS0"/>
<feature type="compositionally biased region" description="Polar residues" evidence="2">
    <location>
        <begin position="69"/>
        <end position="88"/>
    </location>
</feature>
<accession>A0A5N7BHS0</accession>
<feature type="region of interest" description="Disordered" evidence="2">
    <location>
        <begin position="55"/>
        <end position="97"/>
    </location>
</feature>
<keyword evidence="4" id="KW-1185">Reference proteome</keyword>
<dbReference type="EMBL" id="ML736172">
    <property type="protein sequence ID" value="KAE8381275.1"/>
    <property type="molecule type" value="Genomic_DNA"/>
</dbReference>
<gene>
    <name evidence="3" type="ORF">BDV26DRAFT_289544</name>
</gene>
<dbReference type="Proteomes" id="UP000326198">
    <property type="component" value="Unassembled WGS sequence"/>
</dbReference>
<protein>
    <submittedName>
        <fullName evidence="3">Uncharacterized protein</fullName>
    </submittedName>
</protein>
<feature type="compositionally biased region" description="Basic and acidic residues" evidence="2">
    <location>
        <begin position="174"/>
        <end position="196"/>
    </location>
</feature>
<evidence type="ECO:0000256" key="2">
    <source>
        <dbReference type="SAM" id="MobiDB-lite"/>
    </source>
</evidence>
<proteinExistence type="predicted"/>
<name>A0A5N7BHS0_9EURO</name>
<feature type="region of interest" description="Disordered" evidence="2">
    <location>
        <begin position="174"/>
        <end position="198"/>
    </location>
</feature>
<feature type="coiled-coil region" evidence="1">
    <location>
        <begin position="308"/>
        <end position="335"/>
    </location>
</feature>
<sequence length="345" mass="38747">MSYPPTQPVVAPQATQCLPAQVASRPNVVTLVSCPTASGGLRPGFARLPQQPVQQGNVYPSNIPLGNAQPASVQRPQGQQPYLNTGQPQPGIPASVQAPQGQQSYMTVGQPQIGVSAYYQPVQHAQGPQGAQSPPEQQATTAQLKEAVLQLRKQLCISEQRFQEMGQKQHAMEQKIQEMDQKQRALEQKIQEEPRQDPNALKQEILQVLYQKLNSSRQKDREEFRREHRALEQKLLEKIRQQSRSCNQKTRETLEEVLEELLPTLKKEILEETLQLISQSEQQTEQKLPYLVQQCIGLFSQIVNTSMIQSLQTQKEALVCELTKAQRKIEDLSGADCDSTEITDL</sequence>
<evidence type="ECO:0000313" key="4">
    <source>
        <dbReference type="Proteomes" id="UP000326198"/>
    </source>
</evidence>
<evidence type="ECO:0000256" key="1">
    <source>
        <dbReference type="SAM" id="Coils"/>
    </source>
</evidence>
<reference evidence="3 4" key="1">
    <citation type="submission" date="2019-04" db="EMBL/GenBank/DDBJ databases">
        <title>Friends and foes A comparative genomics studyof 23 Aspergillus species from section Flavi.</title>
        <authorList>
            <consortium name="DOE Joint Genome Institute"/>
            <person name="Kjaerbolling I."/>
            <person name="Vesth T."/>
            <person name="Frisvad J.C."/>
            <person name="Nybo J.L."/>
            <person name="Theobald S."/>
            <person name="Kildgaard S."/>
            <person name="Isbrandt T."/>
            <person name="Kuo A."/>
            <person name="Sato A."/>
            <person name="Lyhne E.K."/>
            <person name="Kogle M.E."/>
            <person name="Wiebenga A."/>
            <person name="Kun R.S."/>
            <person name="Lubbers R.J."/>
            <person name="Makela M.R."/>
            <person name="Barry K."/>
            <person name="Chovatia M."/>
            <person name="Clum A."/>
            <person name="Daum C."/>
            <person name="Haridas S."/>
            <person name="He G."/>
            <person name="LaButti K."/>
            <person name="Lipzen A."/>
            <person name="Mondo S."/>
            <person name="Riley R."/>
            <person name="Salamov A."/>
            <person name="Simmons B.A."/>
            <person name="Magnuson J.K."/>
            <person name="Henrissat B."/>
            <person name="Mortensen U.H."/>
            <person name="Larsen T.O."/>
            <person name="Devries R.P."/>
            <person name="Grigoriev I.V."/>
            <person name="Machida M."/>
            <person name="Baker S.E."/>
            <person name="Andersen M.R."/>
        </authorList>
    </citation>
    <scope>NUCLEOTIDE SEQUENCE [LARGE SCALE GENOMIC DNA]</scope>
    <source>
        <strain evidence="3 4">IBT 29228</strain>
    </source>
</reference>
<evidence type="ECO:0000313" key="3">
    <source>
        <dbReference type="EMBL" id="KAE8381275.1"/>
    </source>
</evidence>